<dbReference type="EMBL" id="CACVKT020008653">
    <property type="protein sequence ID" value="CAC5416476.1"/>
    <property type="molecule type" value="Genomic_DNA"/>
</dbReference>
<evidence type="ECO:0000313" key="1">
    <source>
        <dbReference type="EMBL" id="CAC5416476.1"/>
    </source>
</evidence>
<keyword evidence="2" id="KW-1185">Reference proteome</keyword>
<organism evidence="1 2">
    <name type="scientific">Mytilus coruscus</name>
    <name type="common">Sea mussel</name>
    <dbReference type="NCBI Taxonomy" id="42192"/>
    <lineage>
        <taxon>Eukaryota</taxon>
        <taxon>Metazoa</taxon>
        <taxon>Spiralia</taxon>
        <taxon>Lophotrochozoa</taxon>
        <taxon>Mollusca</taxon>
        <taxon>Bivalvia</taxon>
        <taxon>Autobranchia</taxon>
        <taxon>Pteriomorphia</taxon>
        <taxon>Mytilida</taxon>
        <taxon>Mytiloidea</taxon>
        <taxon>Mytilidae</taxon>
        <taxon>Mytilinae</taxon>
        <taxon>Mytilus</taxon>
    </lineage>
</organism>
<dbReference type="Proteomes" id="UP000507470">
    <property type="component" value="Unassembled WGS sequence"/>
</dbReference>
<sequence>MIDSAGYTASTPRYGQMIREANKLKRVEFCKQLIAVNEQFDDIIFTDEATVQLHDNKVVIYRRKDHVVLYCEAKASTKSPPVVKEEKLSTKNDLTSGIKDFWKNDLTVERCNTFIDHNFKVLPVAVFIGGRATGDLPKKIFPERSRSRSLSYFNDQFDLEEEKETCSSEIPI</sequence>
<dbReference type="AlphaFoldDB" id="A0A6J8E8R9"/>
<dbReference type="InterPro" id="IPR036397">
    <property type="entry name" value="RNaseH_sf"/>
</dbReference>
<dbReference type="GO" id="GO:0003676">
    <property type="term" value="F:nucleic acid binding"/>
    <property type="evidence" value="ECO:0007669"/>
    <property type="project" value="InterPro"/>
</dbReference>
<evidence type="ECO:0000313" key="2">
    <source>
        <dbReference type="Proteomes" id="UP000507470"/>
    </source>
</evidence>
<dbReference type="Gene3D" id="3.30.420.10">
    <property type="entry name" value="Ribonuclease H-like superfamily/Ribonuclease H"/>
    <property type="match status" value="1"/>
</dbReference>
<proteinExistence type="predicted"/>
<name>A0A6J8E8R9_MYTCO</name>
<accession>A0A6J8E8R9</accession>
<protein>
    <submittedName>
        <fullName evidence="1">Uncharacterized protein</fullName>
    </submittedName>
</protein>
<reference evidence="1 2" key="1">
    <citation type="submission" date="2020-06" db="EMBL/GenBank/DDBJ databases">
        <authorList>
            <person name="Li R."/>
            <person name="Bekaert M."/>
        </authorList>
    </citation>
    <scope>NUCLEOTIDE SEQUENCE [LARGE SCALE GENOMIC DNA]</scope>
    <source>
        <strain evidence="2">wild</strain>
    </source>
</reference>
<gene>
    <name evidence="1" type="ORF">MCOR_49087</name>
</gene>